<keyword evidence="2" id="KW-1185">Reference proteome</keyword>
<comment type="caution">
    <text evidence="1">The sequence shown here is derived from an EMBL/GenBank/DDBJ whole genome shotgun (WGS) entry which is preliminary data.</text>
</comment>
<accession>A0A445B2L3</accession>
<dbReference type="Proteomes" id="UP000289738">
    <property type="component" value="Chromosome A10"/>
</dbReference>
<organism evidence="1 2">
    <name type="scientific">Arachis hypogaea</name>
    <name type="common">Peanut</name>
    <dbReference type="NCBI Taxonomy" id="3818"/>
    <lineage>
        <taxon>Eukaryota</taxon>
        <taxon>Viridiplantae</taxon>
        <taxon>Streptophyta</taxon>
        <taxon>Embryophyta</taxon>
        <taxon>Tracheophyta</taxon>
        <taxon>Spermatophyta</taxon>
        <taxon>Magnoliopsida</taxon>
        <taxon>eudicotyledons</taxon>
        <taxon>Gunneridae</taxon>
        <taxon>Pentapetalae</taxon>
        <taxon>rosids</taxon>
        <taxon>fabids</taxon>
        <taxon>Fabales</taxon>
        <taxon>Fabaceae</taxon>
        <taxon>Papilionoideae</taxon>
        <taxon>50 kb inversion clade</taxon>
        <taxon>dalbergioids sensu lato</taxon>
        <taxon>Dalbergieae</taxon>
        <taxon>Pterocarpus clade</taxon>
        <taxon>Arachis</taxon>
    </lineage>
</organism>
<dbReference type="AlphaFoldDB" id="A0A445B2L3"/>
<reference evidence="1 2" key="1">
    <citation type="submission" date="2019-01" db="EMBL/GenBank/DDBJ databases">
        <title>Sequencing of cultivated peanut Arachis hypogaea provides insights into genome evolution and oil improvement.</title>
        <authorList>
            <person name="Chen X."/>
        </authorList>
    </citation>
    <scope>NUCLEOTIDE SEQUENCE [LARGE SCALE GENOMIC DNA]</scope>
    <source>
        <strain evidence="2">cv. Fuhuasheng</strain>
        <tissue evidence="1">Leaves</tissue>
    </source>
</reference>
<dbReference type="SUPFAM" id="SSF50965">
    <property type="entry name" value="Galactose oxidase, central domain"/>
    <property type="match status" value="1"/>
</dbReference>
<sequence length="82" mass="9797">MVVEMHTVGTWTWVNIEIDYPKNLTNVFRHLTYFNGTLYWIGRDDKNASIWAFNFDTEQFQFFSTTPRPKIKFNYSVGLYSS</sequence>
<evidence type="ECO:0000313" key="1">
    <source>
        <dbReference type="EMBL" id="RYR32922.1"/>
    </source>
</evidence>
<dbReference type="InterPro" id="IPR011043">
    <property type="entry name" value="Gal_Oxase/kelch_b-propeller"/>
</dbReference>
<proteinExistence type="predicted"/>
<protein>
    <recommendedName>
        <fullName evidence="3">F-box associated domain-containing protein</fullName>
    </recommendedName>
</protein>
<name>A0A445B2L3_ARAHY</name>
<evidence type="ECO:0008006" key="3">
    <source>
        <dbReference type="Google" id="ProtNLM"/>
    </source>
</evidence>
<dbReference type="EMBL" id="SDMP01000010">
    <property type="protein sequence ID" value="RYR32922.1"/>
    <property type="molecule type" value="Genomic_DNA"/>
</dbReference>
<evidence type="ECO:0000313" key="2">
    <source>
        <dbReference type="Proteomes" id="UP000289738"/>
    </source>
</evidence>
<gene>
    <name evidence="1" type="ORF">Ahy_A10g047447</name>
</gene>